<dbReference type="GO" id="GO:0031210">
    <property type="term" value="F:phosphatidylcholine binding"/>
    <property type="evidence" value="ECO:0007669"/>
    <property type="project" value="TreeGrafter"/>
</dbReference>
<evidence type="ECO:0000259" key="6">
    <source>
        <dbReference type="SMART" id="SM00328"/>
    </source>
</evidence>
<keyword evidence="8" id="KW-1185">Reference proteome</keyword>
<dbReference type="InterPro" id="IPR017943">
    <property type="entry name" value="Bactericidal_perm-incr_a/b_dom"/>
</dbReference>
<feature type="chain" id="PRO_5034489872" evidence="5">
    <location>
        <begin position="18"/>
        <end position="436"/>
    </location>
</feature>
<dbReference type="SUPFAM" id="SSF55394">
    <property type="entry name" value="Bactericidal permeability-increasing protein, BPI"/>
    <property type="match status" value="2"/>
</dbReference>
<reference evidence="7" key="2">
    <citation type="submission" date="2025-09" db="UniProtKB">
        <authorList>
            <consortium name="Ensembl"/>
        </authorList>
    </citation>
    <scope>IDENTIFICATION</scope>
</reference>
<dbReference type="SMART" id="SM00328">
    <property type="entry name" value="BPI1"/>
    <property type="match status" value="1"/>
</dbReference>
<organism evidence="7 8">
    <name type="scientific">Varanus komodoensis</name>
    <name type="common">Komodo dragon</name>
    <dbReference type="NCBI Taxonomy" id="61221"/>
    <lineage>
        <taxon>Eukaryota</taxon>
        <taxon>Metazoa</taxon>
        <taxon>Chordata</taxon>
        <taxon>Craniata</taxon>
        <taxon>Vertebrata</taxon>
        <taxon>Euteleostomi</taxon>
        <taxon>Lepidosauria</taxon>
        <taxon>Squamata</taxon>
        <taxon>Bifurcata</taxon>
        <taxon>Unidentata</taxon>
        <taxon>Episquamata</taxon>
        <taxon>Toxicofera</taxon>
        <taxon>Anguimorpha</taxon>
        <taxon>Paleoanguimorpha</taxon>
        <taxon>Varanoidea</taxon>
        <taxon>Varanidae</taxon>
        <taxon>Varanus</taxon>
    </lineage>
</organism>
<dbReference type="GO" id="GO:0034364">
    <property type="term" value="C:high-density lipoprotein particle"/>
    <property type="evidence" value="ECO:0007669"/>
    <property type="project" value="InterPro"/>
</dbReference>
<protein>
    <submittedName>
        <fullName evidence="7">Cholesteryl ester transfer protein</fullName>
    </submittedName>
</protein>
<evidence type="ECO:0000256" key="5">
    <source>
        <dbReference type="SAM" id="SignalP"/>
    </source>
</evidence>
<dbReference type="Proteomes" id="UP000694545">
    <property type="component" value="Unplaced"/>
</dbReference>
<reference evidence="7" key="1">
    <citation type="submission" date="2025-08" db="UniProtKB">
        <authorList>
            <consortium name="Ensembl"/>
        </authorList>
    </citation>
    <scope>IDENTIFICATION</scope>
</reference>
<dbReference type="GO" id="GO:0120020">
    <property type="term" value="F:cholesterol transfer activity"/>
    <property type="evidence" value="ECO:0007669"/>
    <property type="project" value="InterPro"/>
</dbReference>
<accession>A0A8D2KT14</accession>
<evidence type="ECO:0000256" key="1">
    <source>
        <dbReference type="ARBA" id="ARBA00004613"/>
    </source>
</evidence>
<dbReference type="Gene3D" id="3.15.10.10">
    <property type="entry name" value="Bactericidal permeability-increasing protein, domain 1"/>
    <property type="match status" value="1"/>
</dbReference>
<keyword evidence="3" id="KW-0964">Secreted</keyword>
<dbReference type="Gene3D" id="3.15.20.10">
    <property type="entry name" value="Bactericidal permeability-increasing protein, domain 2"/>
    <property type="match status" value="1"/>
</dbReference>
<dbReference type="CDD" id="cd00025">
    <property type="entry name" value="BPI1"/>
    <property type="match status" value="1"/>
</dbReference>
<dbReference type="GO" id="GO:0046470">
    <property type="term" value="P:phosphatidylcholine metabolic process"/>
    <property type="evidence" value="ECO:0007669"/>
    <property type="project" value="TreeGrafter"/>
</dbReference>
<comment type="similarity">
    <text evidence="2">Belongs to the BPI/LBP/Plunc superfamily. BPI/LBP family.</text>
</comment>
<dbReference type="PANTHER" id="PTHR47616">
    <property type="entry name" value="CHOLESTERYL ESTER TRANSFER PROTEIN"/>
    <property type="match status" value="1"/>
</dbReference>
<sequence length="436" mass="48953">MTRILGLLIALLGRCLACCFDSPSFGHTGIVSRVTKKAALILNTETAGVIQAAFRNADYPDIKGEKSMHLLGKVAYGLTNIHVNDLSIQNTEVDLREDQAIDLAIQNVSASFNGTLSYGYVATWLAELIHYIDFEIESSIDLQISFKLICRKERLAVDLLDCSLTFHKLNLHLQRDKEPGWLKQVFTNFISFTLKLILQSRVCKEINSISQLLTESVQDQAAQFLEDGDIAVDLSPSLYPVIKANYLESYHKGLLLYKNYSDVLQGSPFTPALLPESQMLYFWFAEHVIQSLAIVSFLDQRLALNITGEKLKEIFESEELKTHQDTVQKIFQGTSYGDCVAKVWSLVIPQITFEPEGTVVKSSVAVELTASSLEEEPSMVLYFETVSYVLTPALQDEEETWLGARQYRQACVTRKGMLWDSPAGWARTSQEPSRPT</sequence>
<dbReference type="PANTHER" id="PTHR47616:SF1">
    <property type="entry name" value="CHOLESTERYL ESTER TRANSFER PROTEIN"/>
    <property type="match status" value="1"/>
</dbReference>
<feature type="signal peptide" evidence="5">
    <location>
        <begin position="1"/>
        <end position="17"/>
    </location>
</feature>
<dbReference type="Pfam" id="PF01273">
    <property type="entry name" value="LBP_BPI_CETP"/>
    <property type="match status" value="1"/>
</dbReference>
<dbReference type="GO" id="GO:0034372">
    <property type="term" value="P:very-low-density lipoprotein particle remodeling"/>
    <property type="evidence" value="ECO:0007669"/>
    <property type="project" value="TreeGrafter"/>
</dbReference>
<dbReference type="GO" id="GO:0034375">
    <property type="term" value="P:high-density lipoprotein particle remodeling"/>
    <property type="evidence" value="ECO:0007669"/>
    <property type="project" value="TreeGrafter"/>
</dbReference>
<dbReference type="GO" id="GO:0008203">
    <property type="term" value="P:cholesterol metabolic process"/>
    <property type="evidence" value="ECO:0007669"/>
    <property type="project" value="TreeGrafter"/>
</dbReference>
<dbReference type="GO" id="GO:0070328">
    <property type="term" value="P:triglyceride homeostasis"/>
    <property type="evidence" value="ECO:0007669"/>
    <property type="project" value="TreeGrafter"/>
</dbReference>
<dbReference type="GO" id="GO:0043691">
    <property type="term" value="P:reverse cholesterol transport"/>
    <property type="evidence" value="ECO:0007669"/>
    <property type="project" value="InterPro"/>
</dbReference>
<dbReference type="GO" id="GO:0042632">
    <property type="term" value="P:cholesterol homeostasis"/>
    <property type="evidence" value="ECO:0007669"/>
    <property type="project" value="TreeGrafter"/>
</dbReference>
<dbReference type="Ensembl" id="ENSVKKT00000005203.1">
    <property type="protein sequence ID" value="ENSVKKP00000005064.1"/>
    <property type="gene ID" value="ENSVKKG00000003759.1"/>
</dbReference>
<dbReference type="GO" id="GO:0015485">
    <property type="term" value="F:cholesterol binding"/>
    <property type="evidence" value="ECO:0007669"/>
    <property type="project" value="TreeGrafter"/>
</dbReference>
<dbReference type="InterPro" id="IPR017942">
    <property type="entry name" value="Lipid-bd_serum_glycop_N"/>
</dbReference>
<evidence type="ECO:0000256" key="3">
    <source>
        <dbReference type="ARBA" id="ARBA00022525"/>
    </source>
</evidence>
<dbReference type="GO" id="GO:0034197">
    <property type="term" value="P:triglyceride transport"/>
    <property type="evidence" value="ECO:0007669"/>
    <property type="project" value="TreeGrafter"/>
</dbReference>
<evidence type="ECO:0000313" key="8">
    <source>
        <dbReference type="Proteomes" id="UP000694545"/>
    </source>
</evidence>
<comment type="subcellular location">
    <subcellularLocation>
        <location evidence="1">Secreted</location>
    </subcellularLocation>
</comment>
<evidence type="ECO:0000256" key="2">
    <source>
        <dbReference type="ARBA" id="ARBA00007292"/>
    </source>
</evidence>
<keyword evidence="5" id="KW-0732">Signal</keyword>
<feature type="domain" description="Lipid-binding serum glycoprotein N-terminal" evidence="6">
    <location>
        <begin position="33"/>
        <end position="260"/>
    </location>
</feature>
<dbReference type="OMA" id="QICAEIH"/>
<name>A0A8D2KT14_VARKO</name>
<dbReference type="GO" id="GO:0034374">
    <property type="term" value="P:low-density lipoprotein particle remodeling"/>
    <property type="evidence" value="ECO:0007669"/>
    <property type="project" value="TreeGrafter"/>
</dbReference>
<keyword evidence="4" id="KW-0325">Glycoprotein</keyword>
<dbReference type="InterPro" id="IPR017130">
    <property type="entry name" value="Cholesteryl_ester_transfer"/>
</dbReference>
<dbReference type="GO" id="GO:0055091">
    <property type="term" value="P:phospholipid homeostasis"/>
    <property type="evidence" value="ECO:0007669"/>
    <property type="project" value="TreeGrafter"/>
</dbReference>
<evidence type="ECO:0000313" key="7">
    <source>
        <dbReference type="Ensembl" id="ENSVKKP00000005064.1"/>
    </source>
</evidence>
<proteinExistence type="inferred from homology"/>
<evidence type="ECO:0000256" key="4">
    <source>
        <dbReference type="ARBA" id="ARBA00023180"/>
    </source>
</evidence>
<dbReference type="GO" id="GO:0005548">
    <property type="term" value="F:phospholipid transporter activity"/>
    <property type="evidence" value="ECO:0007669"/>
    <property type="project" value="TreeGrafter"/>
</dbReference>
<dbReference type="GO" id="GO:0017129">
    <property type="term" value="F:triglyceride binding"/>
    <property type="evidence" value="ECO:0007669"/>
    <property type="project" value="TreeGrafter"/>
</dbReference>
<dbReference type="GO" id="GO:0006641">
    <property type="term" value="P:triglyceride metabolic process"/>
    <property type="evidence" value="ECO:0007669"/>
    <property type="project" value="TreeGrafter"/>
</dbReference>
<dbReference type="AlphaFoldDB" id="A0A8D2KT14"/>